<gene>
    <name evidence="1" type="ORF">DSM106972_014170</name>
</gene>
<dbReference type="EMBL" id="RSCL01000003">
    <property type="protein sequence ID" value="RUT08249.1"/>
    <property type="molecule type" value="Genomic_DNA"/>
</dbReference>
<name>A0A3S1CPZ9_9CYAN</name>
<accession>A0A3S1CPZ9</accession>
<comment type="caution">
    <text evidence="1">The sequence shown here is derived from an EMBL/GenBank/DDBJ whole genome shotgun (WGS) entry which is preliminary data.</text>
</comment>
<proteinExistence type="predicted"/>
<sequence>MGKYIIFKTESMSDSGWEERVLAHTGALTDILAEHYDSSNSPSPTQGYRLREYHKIEQFADPAFPGASTHSRVGDWQVTRVEEYPSGQSNSGFEAIVVCYCRYSPVTTPLEPLPKIQTTQELQEV</sequence>
<organism evidence="1 2">
    <name type="scientific">Dulcicalothrix desertica PCC 7102</name>
    <dbReference type="NCBI Taxonomy" id="232991"/>
    <lineage>
        <taxon>Bacteria</taxon>
        <taxon>Bacillati</taxon>
        <taxon>Cyanobacteriota</taxon>
        <taxon>Cyanophyceae</taxon>
        <taxon>Nostocales</taxon>
        <taxon>Calotrichaceae</taxon>
        <taxon>Dulcicalothrix</taxon>
    </lineage>
</organism>
<reference evidence="1" key="1">
    <citation type="submission" date="2018-12" db="EMBL/GenBank/DDBJ databases">
        <authorList>
            <person name="Will S."/>
            <person name="Neumann-Schaal M."/>
            <person name="Henke P."/>
        </authorList>
    </citation>
    <scope>NUCLEOTIDE SEQUENCE</scope>
    <source>
        <strain evidence="1">PCC 7102</strain>
    </source>
</reference>
<evidence type="ECO:0000313" key="2">
    <source>
        <dbReference type="Proteomes" id="UP000271624"/>
    </source>
</evidence>
<keyword evidence="2" id="KW-1185">Reference proteome</keyword>
<dbReference type="RefSeq" id="WP_127080074.1">
    <property type="nucleotide sequence ID" value="NZ_RSCL01000003.1"/>
</dbReference>
<reference evidence="1" key="2">
    <citation type="journal article" date="2019" name="Genome Biol. Evol.">
        <title>Day and night: Metabolic profiles and evolutionary relationships of six axenic non-marine cyanobacteria.</title>
        <authorList>
            <person name="Will S.E."/>
            <person name="Henke P."/>
            <person name="Boedeker C."/>
            <person name="Huang S."/>
            <person name="Brinkmann H."/>
            <person name="Rohde M."/>
            <person name="Jarek M."/>
            <person name="Friedl T."/>
            <person name="Seufert S."/>
            <person name="Schumacher M."/>
            <person name="Overmann J."/>
            <person name="Neumann-Schaal M."/>
            <person name="Petersen J."/>
        </authorList>
    </citation>
    <scope>NUCLEOTIDE SEQUENCE [LARGE SCALE GENOMIC DNA]</scope>
    <source>
        <strain evidence="1">PCC 7102</strain>
    </source>
</reference>
<protein>
    <submittedName>
        <fullName evidence="1">Uncharacterized protein</fullName>
    </submittedName>
</protein>
<dbReference type="OrthoDB" id="513689at2"/>
<dbReference type="AlphaFoldDB" id="A0A3S1CPZ9"/>
<dbReference type="Proteomes" id="UP000271624">
    <property type="component" value="Unassembled WGS sequence"/>
</dbReference>
<evidence type="ECO:0000313" key="1">
    <source>
        <dbReference type="EMBL" id="RUT08249.1"/>
    </source>
</evidence>